<evidence type="ECO:0000256" key="1">
    <source>
        <dbReference type="ARBA" id="ARBA00004442"/>
    </source>
</evidence>
<evidence type="ECO:0000256" key="3">
    <source>
        <dbReference type="ARBA" id="ARBA00022448"/>
    </source>
</evidence>
<evidence type="ECO:0000256" key="8">
    <source>
        <dbReference type="SAM" id="Coils"/>
    </source>
</evidence>
<dbReference type="PANTHER" id="PTHR30026">
    <property type="entry name" value="OUTER MEMBRANE PROTEIN TOLC"/>
    <property type="match status" value="1"/>
</dbReference>
<keyword evidence="6" id="KW-0472">Membrane</keyword>
<dbReference type="OrthoDB" id="9814637at2"/>
<evidence type="ECO:0000256" key="5">
    <source>
        <dbReference type="ARBA" id="ARBA00022692"/>
    </source>
</evidence>
<dbReference type="Gene3D" id="1.20.1600.10">
    <property type="entry name" value="Outer membrane efflux proteins (OEP)"/>
    <property type="match status" value="1"/>
</dbReference>
<evidence type="ECO:0000256" key="9">
    <source>
        <dbReference type="SAM" id="SignalP"/>
    </source>
</evidence>
<protein>
    <submittedName>
        <fullName evidence="10">Channel protein TolC</fullName>
    </submittedName>
</protein>
<evidence type="ECO:0000256" key="6">
    <source>
        <dbReference type="ARBA" id="ARBA00023136"/>
    </source>
</evidence>
<dbReference type="InterPro" id="IPR003423">
    <property type="entry name" value="OMP_efflux"/>
</dbReference>
<dbReference type="Proteomes" id="UP000194020">
    <property type="component" value="Unassembled WGS sequence"/>
</dbReference>
<keyword evidence="4" id="KW-1134">Transmembrane beta strand</keyword>
<dbReference type="EMBL" id="LUTP01000041">
    <property type="protein sequence ID" value="OSN04076.1"/>
    <property type="molecule type" value="Genomic_DNA"/>
</dbReference>
<evidence type="ECO:0000313" key="11">
    <source>
        <dbReference type="Proteomes" id="UP000194020"/>
    </source>
</evidence>
<dbReference type="PANTHER" id="PTHR30026:SF22">
    <property type="entry name" value="OUTER MEMBRANE EFFLUX PROTEIN"/>
    <property type="match status" value="1"/>
</dbReference>
<evidence type="ECO:0000313" key="10">
    <source>
        <dbReference type="EMBL" id="OSN04076.1"/>
    </source>
</evidence>
<feature type="coiled-coil region" evidence="8">
    <location>
        <begin position="183"/>
        <end position="210"/>
    </location>
</feature>
<dbReference type="InterPro" id="IPR051906">
    <property type="entry name" value="TolC-like"/>
</dbReference>
<dbReference type="InterPro" id="IPR010130">
    <property type="entry name" value="T1SS_OMP_TolC"/>
</dbReference>
<feature type="signal peptide" evidence="9">
    <location>
        <begin position="1"/>
        <end position="22"/>
    </location>
</feature>
<dbReference type="AlphaFoldDB" id="A0A1X3RQI6"/>
<reference evidence="10 11" key="1">
    <citation type="submission" date="2016-02" db="EMBL/GenBank/DDBJ databases">
        <title>Species-wide whole genome sequencing reveals diversity, host range in Lonsdalea quercina.</title>
        <authorList>
            <person name="Li Y."/>
        </authorList>
    </citation>
    <scope>NUCLEOTIDE SEQUENCE [LARGE SCALE GENOMIC DNA]</scope>
    <source>
        <strain evidence="10 11">LMG 26264</strain>
    </source>
</reference>
<comment type="similarity">
    <text evidence="2">Belongs to the outer membrane factor (OMF) (TC 1.B.17) family.</text>
</comment>
<sequence>MKRKNPFISLLLLITVSPISFADTLKDAIENTLNTHPEISAASNSRYSAEKNVRAAQGGYLPSISLNAGIGKENLDTPSTRAQNSSNDILTRRETTINLSQRVFDGFETSNTVAQQKATVNSRAYKMLNTSEARALDAVQAYLDVLQRHEFLTLAEENLGTNQRIYDQIKLRSEQGVGRLADLEQAEARVAQARNNVLTEQTNLTDAESNYFSVVGKEPLGLQIPSNESLNIPATLVDAKRVMVANSPILKSAESDIEATRKQYEAQKSGFYPKFNVELARTLNENIDGTRGKYNEWQAMLRMRYNLYEGGSTKATLESKAFQVKEAEDIRNNTLRQLNEELRLSWSAMNNARQQLPIAQEYAERSRRVRDAYQKQFSLGERTLLDVLDSENERFTAQRRMVEIRFLSMYSEYRLKARMGDLLNSLSIPAPSAGQSLSAVNTQVDLPDLQ</sequence>
<dbReference type="GO" id="GO:0015288">
    <property type="term" value="F:porin activity"/>
    <property type="evidence" value="ECO:0007669"/>
    <property type="project" value="TreeGrafter"/>
</dbReference>
<dbReference type="GO" id="GO:0009279">
    <property type="term" value="C:cell outer membrane"/>
    <property type="evidence" value="ECO:0007669"/>
    <property type="project" value="UniProtKB-SubCell"/>
</dbReference>
<gene>
    <name evidence="10" type="ORF">AU511_13370</name>
</gene>
<dbReference type="NCBIfam" id="TIGR01844">
    <property type="entry name" value="type_I_sec_TolC"/>
    <property type="match status" value="1"/>
</dbReference>
<evidence type="ECO:0000256" key="7">
    <source>
        <dbReference type="ARBA" id="ARBA00023237"/>
    </source>
</evidence>
<dbReference type="Pfam" id="PF02321">
    <property type="entry name" value="OEP"/>
    <property type="match status" value="2"/>
</dbReference>
<proteinExistence type="inferred from homology"/>
<evidence type="ECO:0000256" key="4">
    <source>
        <dbReference type="ARBA" id="ARBA00022452"/>
    </source>
</evidence>
<dbReference type="RefSeq" id="WP_094110008.1">
    <property type="nucleotide sequence ID" value="NZ_LUTP01000041.1"/>
</dbReference>
<keyword evidence="3" id="KW-0813">Transport</keyword>
<dbReference type="SUPFAM" id="SSF56954">
    <property type="entry name" value="Outer membrane efflux proteins (OEP)"/>
    <property type="match status" value="1"/>
</dbReference>
<comment type="caution">
    <text evidence="10">The sequence shown here is derived from an EMBL/GenBank/DDBJ whole genome shotgun (WGS) entry which is preliminary data.</text>
</comment>
<organism evidence="10 11">
    <name type="scientific">Lonsdalea iberica</name>
    <dbReference type="NCBI Taxonomy" id="1082703"/>
    <lineage>
        <taxon>Bacteria</taxon>
        <taxon>Pseudomonadati</taxon>
        <taxon>Pseudomonadota</taxon>
        <taxon>Gammaproteobacteria</taxon>
        <taxon>Enterobacterales</taxon>
        <taxon>Pectobacteriaceae</taxon>
        <taxon>Lonsdalea</taxon>
    </lineage>
</organism>
<evidence type="ECO:0000256" key="2">
    <source>
        <dbReference type="ARBA" id="ARBA00007613"/>
    </source>
</evidence>
<keyword evidence="7" id="KW-0998">Cell outer membrane</keyword>
<keyword evidence="8" id="KW-0175">Coiled coil</keyword>
<feature type="chain" id="PRO_5012281624" evidence="9">
    <location>
        <begin position="23"/>
        <end position="450"/>
    </location>
</feature>
<name>A0A1X3RQI6_9GAMM</name>
<keyword evidence="5" id="KW-0812">Transmembrane</keyword>
<dbReference type="GO" id="GO:0015562">
    <property type="term" value="F:efflux transmembrane transporter activity"/>
    <property type="evidence" value="ECO:0007669"/>
    <property type="project" value="InterPro"/>
</dbReference>
<dbReference type="GO" id="GO:1990281">
    <property type="term" value="C:efflux pump complex"/>
    <property type="evidence" value="ECO:0007669"/>
    <property type="project" value="TreeGrafter"/>
</dbReference>
<accession>A0A1X3RQI6</accession>
<comment type="subcellular location">
    <subcellularLocation>
        <location evidence="1">Cell outer membrane</location>
    </subcellularLocation>
</comment>
<keyword evidence="9" id="KW-0732">Signal</keyword>